<evidence type="ECO:0000313" key="4">
    <source>
        <dbReference type="Proteomes" id="UP000838748"/>
    </source>
</evidence>
<dbReference type="Pfam" id="PF00072">
    <property type="entry name" value="Response_reg"/>
    <property type="match status" value="1"/>
</dbReference>
<dbReference type="PANTHER" id="PTHR43228">
    <property type="entry name" value="TWO-COMPONENT RESPONSE REGULATOR"/>
    <property type="match status" value="1"/>
</dbReference>
<accession>A0ABM9A3K9</accession>
<evidence type="ECO:0000313" key="3">
    <source>
        <dbReference type="EMBL" id="CAH0539235.1"/>
    </source>
</evidence>
<keyword evidence="4" id="KW-1185">Reference proteome</keyword>
<protein>
    <submittedName>
        <fullName evidence="3">Sensor histidine kinase RcsC</fullName>
        <ecNumber evidence="3">2.7.13.3</ecNumber>
    </submittedName>
</protein>
<dbReference type="Gene3D" id="3.40.50.2300">
    <property type="match status" value="1"/>
</dbReference>
<evidence type="ECO:0000259" key="2">
    <source>
        <dbReference type="PROSITE" id="PS50110"/>
    </source>
</evidence>
<reference evidence="3" key="1">
    <citation type="submission" date="2021-11" db="EMBL/GenBank/DDBJ databases">
        <authorList>
            <person name="Rodrigo-Torres L."/>
            <person name="Arahal R. D."/>
            <person name="Lucena T."/>
        </authorList>
    </citation>
    <scope>NUCLEOTIDE SEQUENCE</scope>
    <source>
        <strain evidence="3">CECT 7928</strain>
    </source>
</reference>
<keyword evidence="1" id="KW-0597">Phosphoprotein</keyword>
<keyword evidence="3" id="KW-0808">Transferase</keyword>
<dbReference type="EMBL" id="CAKLDM010000002">
    <property type="protein sequence ID" value="CAH0539235.1"/>
    <property type="molecule type" value="Genomic_DNA"/>
</dbReference>
<feature type="domain" description="Response regulatory" evidence="2">
    <location>
        <begin position="10"/>
        <end position="129"/>
    </location>
</feature>
<dbReference type="Proteomes" id="UP000838748">
    <property type="component" value="Unassembled WGS sequence"/>
</dbReference>
<feature type="modified residue" description="4-aspartylphosphate" evidence="1">
    <location>
        <position position="60"/>
    </location>
</feature>
<comment type="caution">
    <text evidence="3">The sequence shown here is derived from an EMBL/GenBank/DDBJ whole genome shotgun (WGS) entry which is preliminary data.</text>
</comment>
<evidence type="ECO:0000256" key="1">
    <source>
        <dbReference type="PROSITE-ProRule" id="PRU00169"/>
    </source>
</evidence>
<keyword evidence="3" id="KW-0418">Kinase</keyword>
<dbReference type="InterPro" id="IPR052048">
    <property type="entry name" value="ST_Response_Regulator"/>
</dbReference>
<dbReference type="SUPFAM" id="SSF52172">
    <property type="entry name" value="CheY-like"/>
    <property type="match status" value="1"/>
</dbReference>
<dbReference type="InterPro" id="IPR011006">
    <property type="entry name" value="CheY-like_superfamily"/>
</dbReference>
<organism evidence="3 4">
    <name type="scientific">Vibrio marisflavi CECT 7928</name>
    <dbReference type="NCBI Taxonomy" id="634439"/>
    <lineage>
        <taxon>Bacteria</taxon>
        <taxon>Pseudomonadati</taxon>
        <taxon>Pseudomonadota</taxon>
        <taxon>Gammaproteobacteria</taxon>
        <taxon>Vibrionales</taxon>
        <taxon>Vibrionaceae</taxon>
        <taxon>Vibrio</taxon>
    </lineage>
</organism>
<dbReference type="CDD" id="cd17546">
    <property type="entry name" value="REC_hyHK_CKI1_RcsC-like"/>
    <property type="match status" value="1"/>
</dbReference>
<dbReference type="EC" id="2.7.13.3" evidence="3"/>
<dbReference type="PANTHER" id="PTHR43228:SF1">
    <property type="entry name" value="TWO-COMPONENT RESPONSE REGULATOR ARR22"/>
    <property type="match status" value="1"/>
</dbReference>
<sequence>MDNFEPKKFTIMVVEDHVFSRKAFVNMLMRSGYKKVLAAENGADAIEKLNCYSVDLIITDINMPEVNGLELIKSIRLGKTGCDIHTHIIAVTCLSDAATVSACMTLEIDSFLVKPITVKNAQDKIKLAVSQPRVLYQQHLYESVNTTVRLEENKGKSAKKSPEQNQEVQCEYFTPRKMADLKEGMTLVDDLCMINGGCLLKAGTQLNGKLLHRLYELSSIIELGDIRVRVDQKKAANNT</sequence>
<gene>
    <name evidence="3" type="primary">rcsC_14</name>
    <name evidence="3" type="ORF">VMF7928_02004</name>
</gene>
<dbReference type="PROSITE" id="PS50110">
    <property type="entry name" value="RESPONSE_REGULATORY"/>
    <property type="match status" value="1"/>
</dbReference>
<proteinExistence type="predicted"/>
<dbReference type="RefSeq" id="WP_237361321.1">
    <property type="nucleotide sequence ID" value="NZ_CAKLDM010000002.1"/>
</dbReference>
<dbReference type="InterPro" id="IPR001789">
    <property type="entry name" value="Sig_transdc_resp-reg_receiver"/>
</dbReference>
<name>A0ABM9A3K9_9VIBR</name>
<dbReference type="GO" id="GO:0004673">
    <property type="term" value="F:protein histidine kinase activity"/>
    <property type="evidence" value="ECO:0007669"/>
    <property type="project" value="UniProtKB-EC"/>
</dbReference>
<dbReference type="SMART" id="SM00448">
    <property type="entry name" value="REC"/>
    <property type="match status" value="1"/>
</dbReference>